<evidence type="ECO:0000313" key="1">
    <source>
        <dbReference type="EMBL" id="GMT08957.1"/>
    </source>
</evidence>
<proteinExistence type="predicted"/>
<evidence type="ECO:0000313" key="2">
    <source>
        <dbReference type="Proteomes" id="UP001432322"/>
    </source>
</evidence>
<keyword evidence="2" id="KW-1185">Reference proteome</keyword>
<name>A0AAV5UQV0_9BILA</name>
<organism evidence="1 2">
    <name type="scientific">Pristionchus fissidentatus</name>
    <dbReference type="NCBI Taxonomy" id="1538716"/>
    <lineage>
        <taxon>Eukaryota</taxon>
        <taxon>Metazoa</taxon>
        <taxon>Ecdysozoa</taxon>
        <taxon>Nematoda</taxon>
        <taxon>Chromadorea</taxon>
        <taxon>Rhabditida</taxon>
        <taxon>Rhabditina</taxon>
        <taxon>Diplogasteromorpha</taxon>
        <taxon>Diplogasteroidea</taxon>
        <taxon>Neodiplogasteridae</taxon>
        <taxon>Pristionchus</taxon>
    </lineage>
</organism>
<dbReference type="AlphaFoldDB" id="A0AAV5UQV0"/>
<dbReference type="Proteomes" id="UP001432322">
    <property type="component" value="Unassembled WGS sequence"/>
</dbReference>
<comment type="caution">
    <text evidence="1">The sequence shown here is derived from an EMBL/GenBank/DDBJ whole genome shotgun (WGS) entry which is preliminary data.</text>
</comment>
<reference evidence="1" key="1">
    <citation type="submission" date="2023-10" db="EMBL/GenBank/DDBJ databases">
        <title>Genome assembly of Pristionchus species.</title>
        <authorList>
            <person name="Yoshida K."/>
            <person name="Sommer R.J."/>
        </authorList>
    </citation>
    <scope>NUCLEOTIDE SEQUENCE</scope>
    <source>
        <strain evidence="1">RS5133</strain>
    </source>
</reference>
<sequence length="110" mass="12165">NTVMYIDPETPPSLMKSVHNGILCEKANPNKEAEIKKKNLGNLNTQLRPRFITKYGANCAIKATEWEQCLCDDNRELGFCLTLTFAEKIGGKPGKCFEEAVAEMAKIGDG</sequence>
<protein>
    <submittedName>
        <fullName evidence="1">Uncharacterized protein</fullName>
    </submittedName>
</protein>
<feature type="non-terminal residue" evidence="1">
    <location>
        <position position="1"/>
    </location>
</feature>
<feature type="non-terminal residue" evidence="1">
    <location>
        <position position="110"/>
    </location>
</feature>
<gene>
    <name evidence="1" type="ORF">PFISCL1PPCAC_254</name>
</gene>
<accession>A0AAV5UQV0</accession>
<dbReference type="EMBL" id="BTSY01000001">
    <property type="protein sequence ID" value="GMT08957.1"/>
    <property type="molecule type" value="Genomic_DNA"/>
</dbReference>